<evidence type="ECO:0000313" key="10">
    <source>
        <dbReference type="RefSeq" id="XP_004847029.2"/>
    </source>
</evidence>
<dbReference type="GO" id="GO:0009897">
    <property type="term" value="C:external side of plasma membrane"/>
    <property type="evidence" value="ECO:0007669"/>
    <property type="project" value="TreeGrafter"/>
</dbReference>
<dbReference type="InterPro" id="IPR045860">
    <property type="entry name" value="Snake_toxin-like_sf"/>
</dbReference>
<gene>
    <name evidence="10" type="primary">Ly6g6d</name>
</gene>
<evidence type="ECO:0000256" key="6">
    <source>
        <dbReference type="ARBA" id="ARBA00023180"/>
    </source>
</evidence>
<dbReference type="GeneID" id="101705143"/>
<dbReference type="KEGG" id="hgl:101705143"/>
<dbReference type="SUPFAM" id="SSF57302">
    <property type="entry name" value="Snake toxin-like"/>
    <property type="match status" value="1"/>
</dbReference>
<dbReference type="Gene3D" id="2.10.60.10">
    <property type="entry name" value="CD59"/>
    <property type="match status" value="1"/>
</dbReference>
<feature type="domain" description="UPAR/Ly6" evidence="8">
    <location>
        <begin position="80"/>
        <end position="163"/>
    </location>
</feature>
<evidence type="ECO:0000256" key="3">
    <source>
        <dbReference type="ARBA" id="ARBA00022729"/>
    </source>
</evidence>
<organism evidence="9 10">
    <name type="scientific">Heterocephalus glaber</name>
    <name type="common">Naked mole rat</name>
    <dbReference type="NCBI Taxonomy" id="10181"/>
    <lineage>
        <taxon>Eukaryota</taxon>
        <taxon>Metazoa</taxon>
        <taxon>Chordata</taxon>
        <taxon>Craniata</taxon>
        <taxon>Vertebrata</taxon>
        <taxon>Euteleostomi</taxon>
        <taxon>Mammalia</taxon>
        <taxon>Eutheria</taxon>
        <taxon>Euarchontoglires</taxon>
        <taxon>Glires</taxon>
        <taxon>Rodentia</taxon>
        <taxon>Hystricomorpha</taxon>
        <taxon>Bathyergidae</taxon>
        <taxon>Heterocephalus</taxon>
    </lineage>
</organism>
<evidence type="ECO:0000313" key="9">
    <source>
        <dbReference type="Proteomes" id="UP000694906"/>
    </source>
</evidence>
<dbReference type="PANTHER" id="PTHR32286">
    <property type="entry name" value="LYMPHOCYTE ANTIGEN 6 COMPLEX LOCUS PROTEIN G6F"/>
    <property type="match status" value="1"/>
</dbReference>
<sequence>MPEHPPSPALAPLGPGASRGRLCTFYGPIKRGPGGYKAGGAGPEGGGREGQRCRQSDDAMSPRVGAMLLCTLLGAALGSRLRCYDCGGGPGGCAEAVTTCGEGERKPQASLVQIRLPGNLTLRQHQPACVGIHRCNQVEMESVGDMTYTVHRDCCIGDLCNSAVSSTLAPACVLAAAVTTLTWLLPGLWSG</sequence>
<name>A0AAX6PA07_HETGA</name>
<dbReference type="AlphaFoldDB" id="A0AAX6PA07"/>
<evidence type="ECO:0000256" key="1">
    <source>
        <dbReference type="ARBA" id="ARBA00004236"/>
    </source>
</evidence>
<dbReference type="CTD" id="58530"/>
<dbReference type="InterPro" id="IPR026524">
    <property type="entry name" value="LY6G6d/LY6G6f"/>
</dbReference>
<keyword evidence="3" id="KW-0732">Signal</keyword>
<keyword evidence="4" id="KW-0472">Membrane</keyword>
<evidence type="ECO:0000256" key="7">
    <source>
        <dbReference type="SAM" id="MobiDB-lite"/>
    </source>
</evidence>
<accession>A0AAX6PA07</accession>
<dbReference type="GO" id="GO:0095500">
    <property type="term" value="P:acetylcholine receptor signaling pathway"/>
    <property type="evidence" value="ECO:0007669"/>
    <property type="project" value="TreeGrafter"/>
</dbReference>
<dbReference type="Proteomes" id="UP000694906">
    <property type="component" value="Unplaced"/>
</dbReference>
<dbReference type="RefSeq" id="XP_004847029.2">
    <property type="nucleotide sequence ID" value="XM_004846972.3"/>
</dbReference>
<dbReference type="GO" id="GO:0030550">
    <property type="term" value="F:acetylcholine receptor inhibitor activity"/>
    <property type="evidence" value="ECO:0007669"/>
    <property type="project" value="TreeGrafter"/>
</dbReference>
<dbReference type="Pfam" id="PF00021">
    <property type="entry name" value="UPAR_LY6"/>
    <property type="match status" value="1"/>
</dbReference>
<evidence type="ECO:0000256" key="4">
    <source>
        <dbReference type="ARBA" id="ARBA00023136"/>
    </source>
</evidence>
<evidence type="ECO:0000256" key="2">
    <source>
        <dbReference type="ARBA" id="ARBA00022475"/>
    </source>
</evidence>
<feature type="compositionally biased region" description="Basic and acidic residues" evidence="7">
    <location>
        <begin position="46"/>
        <end position="57"/>
    </location>
</feature>
<dbReference type="GO" id="GO:0045202">
    <property type="term" value="C:synapse"/>
    <property type="evidence" value="ECO:0007669"/>
    <property type="project" value="GOC"/>
</dbReference>
<feature type="compositionally biased region" description="Gly residues" evidence="7">
    <location>
        <begin position="34"/>
        <end position="45"/>
    </location>
</feature>
<protein>
    <submittedName>
        <fullName evidence="10">Lymphocyte antigen 6 complex locus protein G6d isoform X2</fullName>
    </submittedName>
</protein>
<dbReference type="InterPro" id="IPR016054">
    <property type="entry name" value="LY6_UPA_recep-like"/>
</dbReference>
<keyword evidence="9" id="KW-1185">Reference proteome</keyword>
<keyword evidence="2" id="KW-1003">Cell membrane</keyword>
<reference evidence="10" key="1">
    <citation type="submission" date="2025-08" db="UniProtKB">
        <authorList>
            <consortium name="RefSeq"/>
        </authorList>
    </citation>
    <scope>IDENTIFICATION</scope>
</reference>
<evidence type="ECO:0000256" key="5">
    <source>
        <dbReference type="ARBA" id="ARBA00023157"/>
    </source>
</evidence>
<keyword evidence="6" id="KW-0325">Glycoprotein</keyword>
<keyword evidence="5" id="KW-1015">Disulfide bond</keyword>
<proteinExistence type="predicted"/>
<feature type="region of interest" description="Disordered" evidence="7">
    <location>
        <begin position="34"/>
        <end position="58"/>
    </location>
</feature>
<evidence type="ECO:0000259" key="8">
    <source>
        <dbReference type="Pfam" id="PF00021"/>
    </source>
</evidence>
<comment type="subcellular location">
    <subcellularLocation>
        <location evidence="1">Cell membrane</location>
    </subcellularLocation>
</comment>
<dbReference type="PANTHER" id="PTHR32286:SF9">
    <property type="entry name" value="LYMPHOCYTE ANTIGEN 6 COMPLEX LOCUS PROTEIN G6D"/>
    <property type="match status" value="1"/>
</dbReference>